<organism evidence="4 5">
    <name type="scientific">Sphingomonas endophytica</name>
    <dbReference type="NCBI Taxonomy" id="869719"/>
    <lineage>
        <taxon>Bacteria</taxon>
        <taxon>Pseudomonadati</taxon>
        <taxon>Pseudomonadota</taxon>
        <taxon>Alphaproteobacteria</taxon>
        <taxon>Sphingomonadales</taxon>
        <taxon>Sphingomonadaceae</taxon>
        <taxon>Sphingomonas</taxon>
    </lineage>
</organism>
<evidence type="ECO:0000313" key="4">
    <source>
        <dbReference type="EMBL" id="KTT69994.1"/>
    </source>
</evidence>
<dbReference type="GO" id="GO:0016757">
    <property type="term" value="F:glycosyltransferase activity"/>
    <property type="evidence" value="ECO:0007669"/>
    <property type="project" value="UniProtKB-KW"/>
</dbReference>
<dbReference type="SUPFAM" id="SSF75005">
    <property type="entry name" value="Arabinanase/levansucrase/invertase"/>
    <property type="match status" value="1"/>
</dbReference>
<evidence type="ECO:0000313" key="5">
    <source>
        <dbReference type="Proteomes" id="UP000074310"/>
    </source>
</evidence>
<keyword evidence="5" id="KW-1185">Reference proteome</keyword>
<comment type="similarity">
    <text evidence="3">Belongs to the glycosyl hydrolase 130 family.</text>
</comment>
<dbReference type="PATRIC" id="fig|869719.3.peg.2661"/>
<keyword evidence="2" id="KW-0808">Transferase</keyword>
<evidence type="ECO:0000256" key="3">
    <source>
        <dbReference type="ARBA" id="ARBA00024356"/>
    </source>
</evidence>
<comment type="caution">
    <text evidence="4">The sequence shown here is derived from an EMBL/GenBank/DDBJ whole genome shotgun (WGS) entry which is preliminary data.</text>
</comment>
<dbReference type="Gene3D" id="2.115.10.20">
    <property type="entry name" value="Glycosyl hydrolase domain, family 43"/>
    <property type="match status" value="1"/>
</dbReference>
<reference evidence="4 5" key="1">
    <citation type="journal article" date="2016" name="Front. Microbiol.">
        <title>Genomic Resource of Rice Seed Associated Bacteria.</title>
        <authorList>
            <person name="Midha S."/>
            <person name="Bansal K."/>
            <person name="Sharma S."/>
            <person name="Kumar N."/>
            <person name="Patil P.P."/>
            <person name="Chaudhry V."/>
            <person name="Patil P.B."/>
        </authorList>
    </citation>
    <scope>NUCLEOTIDE SEQUENCE [LARGE SCALE GENOMIC DNA]</scope>
    <source>
        <strain evidence="4 5">NS334</strain>
    </source>
</reference>
<keyword evidence="1" id="KW-0328">Glycosyltransferase</keyword>
<evidence type="ECO:0000256" key="1">
    <source>
        <dbReference type="ARBA" id="ARBA00022676"/>
    </source>
</evidence>
<evidence type="ECO:0000256" key="2">
    <source>
        <dbReference type="ARBA" id="ARBA00022679"/>
    </source>
</evidence>
<proteinExistence type="inferred from homology"/>
<dbReference type="InterPro" id="IPR007184">
    <property type="entry name" value="Mannoside_phosphorylase"/>
</dbReference>
<accession>A0A147HYJ3</accession>
<dbReference type="GO" id="GO:0016798">
    <property type="term" value="F:hydrolase activity, acting on glycosyl bonds"/>
    <property type="evidence" value="ECO:0007669"/>
    <property type="project" value="UniProtKB-KW"/>
</dbReference>
<dbReference type="Pfam" id="PF04041">
    <property type="entry name" value="Glyco_hydro_130"/>
    <property type="match status" value="1"/>
</dbReference>
<keyword evidence="4" id="KW-0378">Hydrolase</keyword>
<sequence length="376" mass="41643">MADFSYDALVFTPHDVDLSRSPLAGRIDAETYVLGAFNPGMTRLPNGNLLMMVRVAEALRHPIRDQQIHAIRWDEGEYKLDAWPLSLVDTSDPRKFMMRGGGWKVMALTSLSWLLPVELDAEGKTVVAVHYDRAIAPRTSYQCYGVEDARISHVDGRYYMTTCSVSPERHSTTLYTSDDALDWTLEGIVLDHQNKDMLIFEGKVAGKFWAQTRPLGDLYFAYPPEAEWRAGPSINLATSPDALHWKPYDRPGIRPHAKTMATARMGGGAPPVLAEVHGQQGWLSLWHGVEPSGVVGIYRTYWTLLDRDDPSKALATSDTPLLNPSPALCRPLEELMYVNDVVFTTGIADGGAHWIVASGEADLACRITHIPKAALG</sequence>
<protein>
    <submittedName>
        <fullName evidence="4">Glycosidase</fullName>
    </submittedName>
</protein>
<dbReference type="InterPro" id="IPR023296">
    <property type="entry name" value="Glyco_hydro_beta-prop_sf"/>
</dbReference>
<gene>
    <name evidence="4" type="ORF">NS334_13345</name>
</gene>
<dbReference type="EMBL" id="LDTB01000058">
    <property type="protein sequence ID" value="KTT69994.1"/>
    <property type="molecule type" value="Genomic_DNA"/>
</dbReference>
<dbReference type="AlphaFoldDB" id="A0A147HYJ3"/>
<dbReference type="OrthoDB" id="9776657at2"/>
<dbReference type="Proteomes" id="UP000074310">
    <property type="component" value="Unassembled WGS sequence"/>
</dbReference>
<dbReference type="PANTHER" id="PTHR34106">
    <property type="entry name" value="GLYCOSIDASE"/>
    <property type="match status" value="1"/>
</dbReference>
<dbReference type="PANTHER" id="PTHR34106:SF5">
    <property type="entry name" value="GLYCOSIDASE"/>
    <property type="match status" value="1"/>
</dbReference>
<name>A0A147HYJ3_9SPHN</name>
<keyword evidence="4" id="KW-0326">Glycosidase</keyword>